<evidence type="ECO:0000256" key="1">
    <source>
        <dbReference type="SAM" id="MobiDB-lite"/>
    </source>
</evidence>
<evidence type="ECO:0000259" key="2">
    <source>
        <dbReference type="SMART" id="SM00670"/>
    </source>
</evidence>
<dbReference type="KEGG" id="kdj:28968335"/>
<protein>
    <recommendedName>
        <fullName evidence="2">PIN domain-containing protein</fullName>
    </recommendedName>
</protein>
<feature type="compositionally biased region" description="Low complexity" evidence="1">
    <location>
        <begin position="457"/>
        <end position="488"/>
    </location>
</feature>
<name>A0AAJ8KQN4_9TREE</name>
<dbReference type="PANTHER" id="PTHR16161">
    <property type="entry name" value="TRANSCRIPTIONAL PROTEIN SWT1"/>
    <property type="match status" value="1"/>
</dbReference>
<evidence type="ECO:0000313" key="3">
    <source>
        <dbReference type="EMBL" id="WWC61802.1"/>
    </source>
</evidence>
<dbReference type="Proteomes" id="UP000078595">
    <property type="component" value="Chromosome 5"/>
</dbReference>
<dbReference type="GO" id="GO:0005634">
    <property type="term" value="C:nucleus"/>
    <property type="evidence" value="ECO:0007669"/>
    <property type="project" value="TreeGrafter"/>
</dbReference>
<reference evidence="3" key="1">
    <citation type="submission" date="2013-07" db="EMBL/GenBank/DDBJ databases">
        <authorList>
            <consortium name="The Broad Institute Genome Sequencing Platform"/>
            <person name="Cuomo C."/>
            <person name="Litvintseva A."/>
            <person name="Chen Y."/>
            <person name="Heitman J."/>
            <person name="Sun S."/>
            <person name="Springer D."/>
            <person name="Dromer F."/>
            <person name="Young S.K."/>
            <person name="Zeng Q."/>
            <person name="Gargeya S."/>
            <person name="Fitzgerald M."/>
            <person name="Abouelleil A."/>
            <person name="Alvarado L."/>
            <person name="Berlin A.M."/>
            <person name="Chapman S.B."/>
            <person name="Dewar J."/>
            <person name="Goldberg J."/>
            <person name="Griggs A."/>
            <person name="Gujja S."/>
            <person name="Hansen M."/>
            <person name="Howarth C."/>
            <person name="Imamovic A."/>
            <person name="Larimer J."/>
            <person name="McCowan C."/>
            <person name="Murphy C."/>
            <person name="Pearson M."/>
            <person name="Priest M."/>
            <person name="Roberts A."/>
            <person name="Saif S."/>
            <person name="Shea T."/>
            <person name="Sykes S."/>
            <person name="Wortman J."/>
            <person name="Nusbaum C."/>
            <person name="Birren B."/>
        </authorList>
    </citation>
    <scope>NUCLEOTIDE SEQUENCE</scope>
    <source>
        <strain evidence="3">CBS 10117</strain>
    </source>
</reference>
<keyword evidence="4" id="KW-1185">Reference proteome</keyword>
<sequence>MNRVPPDQHHQYHQYHRYHHGRPSTFFTSAEIPKPSESSGTHGMAFASDDMIVSREEEMVWKPEFPANTAVHYLAIDTNVFISHLNLIRTVHSLLLTLRPSPVILLIPSIVIHELDSLKASKAPSEPNSPITLGRLVQYANAWLLDTHRTRRKTGHGALRCQSLKERWDQTIREYGQNDDQILDCCLYFQHHVDQAKVTLWTDDKNLSVKAESNDIPTIGGNIFGLTTFFDSLEEQFPQSLWDQVHKLEDHHSLKNGDDRAQNNGNASGNGNGNCNGNGNGIMNFDHDMESENGDPDQQPDNYRLQDTSSNITSLLLDRQEQSQAQEERRYPYLLPSTNPQLASLPASTSTSSTSTPTSTSTSATASTSPAKLPPSAWHAFPTSKSTPTTPTRLKSRSTPPMLPPTSPNSIPMDRNNSSSSYQSASISISMNSPPSNGSTLNSPIKNGKSSSRRTSRSSSTSTSDLASTSTSPSKRPTTSTPKPATTTNMPSRILLTSIQLSLRPLLISLLQHSPQPHHRSSPSPDQPIGPNEVLERLSITLEELDEHLKMQGESPSSKIRLLLIRSSSYVRTINDYIENHLDWKKSLDRGNRKIRPGEASESLMKLRECFRELGLDDGGQDLSDVIKEINRSD</sequence>
<dbReference type="SMART" id="SM00670">
    <property type="entry name" value="PINc"/>
    <property type="match status" value="1"/>
</dbReference>
<dbReference type="AlphaFoldDB" id="A0AAJ8KQN4"/>
<dbReference type="Pfam" id="PF13638">
    <property type="entry name" value="PIN_4"/>
    <property type="match status" value="1"/>
</dbReference>
<feature type="region of interest" description="Disordered" evidence="1">
    <location>
        <begin position="254"/>
        <end position="305"/>
    </location>
</feature>
<feature type="compositionally biased region" description="Gly residues" evidence="1">
    <location>
        <begin position="268"/>
        <end position="280"/>
    </location>
</feature>
<dbReference type="CDD" id="cd18727">
    <property type="entry name" value="PIN_Swt1-like"/>
    <property type="match status" value="1"/>
</dbReference>
<gene>
    <name evidence="3" type="ORF">I303_104387</name>
</gene>
<feature type="region of interest" description="Disordered" evidence="1">
    <location>
        <begin position="336"/>
        <end position="491"/>
    </location>
</feature>
<evidence type="ECO:0000313" key="4">
    <source>
        <dbReference type="Proteomes" id="UP000078595"/>
    </source>
</evidence>
<feature type="domain" description="PIN" evidence="2">
    <location>
        <begin position="72"/>
        <end position="209"/>
    </location>
</feature>
<proteinExistence type="predicted"/>
<feature type="compositionally biased region" description="Low complexity" evidence="1">
    <location>
        <begin position="342"/>
        <end position="400"/>
    </location>
</feature>
<dbReference type="InterPro" id="IPR029060">
    <property type="entry name" value="PIN-like_dom_sf"/>
</dbReference>
<dbReference type="InterPro" id="IPR002716">
    <property type="entry name" value="PIN_dom"/>
</dbReference>
<feature type="compositionally biased region" description="Low complexity" evidence="1">
    <location>
        <begin position="416"/>
        <end position="439"/>
    </location>
</feature>
<dbReference type="InterPro" id="IPR052626">
    <property type="entry name" value="SWT1_Regulator"/>
</dbReference>
<dbReference type="SUPFAM" id="SSF88723">
    <property type="entry name" value="PIN domain-like"/>
    <property type="match status" value="1"/>
</dbReference>
<dbReference type="PANTHER" id="PTHR16161:SF0">
    <property type="entry name" value="TRANSCRIPTIONAL PROTEIN SWT1"/>
    <property type="match status" value="1"/>
</dbReference>
<dbReference type="Gene3D" id="3.40.50.1010">
    <property type="entry name" value="5'-nuclease"/>
    <property type="match status" value="1"/>
</dbReference>
<dbReference type="EMBL" id="CP144534">
    <property type="protein sequence ID" value="WWC61802.1"/>
    <property type="molecule type" value="Genomic_DNA"/>
</dbReference>
<dbReference type="GeneID" id="28968335"/>
<organism evidence="3 4">
    <name type="scientific">Kwoniella dejecticola CBS 10117</name>
    <dbReference type="NCBI Taxonomy" id="1296121"/>
    <lineage>
        <taxon>Eukaryota</taxon>
        <taxon>Fungi</taxon>
        <taxon>Dikarya</taxon>
        <taxon>Basidiomycota</taxon>
        <taxon>Agaricomycotina</taxon>
        <taxon>Tremellomycetes</taxon>
        <taxon>Tremellales</taxon>
        <taxon>Cryptococcaceae</taxon>
        <taxon>Kwoniella</taxon>
    </lineage>
</organism>
<dbReference type="GO" id="GO:0004540">
    <property type="term" value="F:RNA nuclease activity"/>
    <property type="evidence" value="ECO:0007669"/>
    <property type="project" value="UniProtKB-ARBA"/>
</dbReference>
<accession>A0AAJ8KQN4</accession>
<reference evidence="3" key="2">
    <citation type="submission" date="2024-02" db="EMBL/GenBank/DDBJ databases">
        <title>Comparative genomics of Cryptococcus and Kwoniella reveals pathogenesis evolution and contrasting modes of karyotype evolution via chromosome fusion or intercentromeric recombination.</title>
        <authorList>
            <person name="Coelho M.A."/>
            <person name="David-Palma M."/>
            <person name="Shea T."/>
            <person name="Bowers K."/>
            <person name="McGinley-Smith S."/>
            <person name="Mohammad A.W."/>
            <person name="Gnirke A."/>
            <person name="Yurkov A.M."/>
            <person name="Nowrousian M."/>
            <person name="Sun S."/>
            <person name="Cuomo C.A."/>
            <person name="Heitman J."/>
        </authorList>
    </citation>
    <scope>NUCLEOTIDE SEQUENCE</scope>
    <source>
        <strain evidence="3">CBS 10117</strain>
    </source>
</reference>
<dbReference type="RefSeq" id="XP_065825022.1">
    <property type="nucleotide sequence ID" value="XM_065968950.1"/>
</dbReference>
<feature type="compositionally biased region" description="Polar residues" evidence="1">
    <location>
        <begin position="440"/>
        <end position="449"/>
    </location>
</feature>